<evidence type="ECO:0000313" key="12">
    <source>
        <dbReference type="Proteomes" id="UP000295043"/>
    </source>
</evidence>
<evidence type="ECO:0000256" key="7">
    <source>
        <dbReference type="ARBA" id="ARBA00022679"/>
    </source>
</evidence>
<gene>
    <name evidence="11" type="ORF">EV184_116107</name>
</gene>
<dbReference type="CDD" id="cd00609">
    <property type="entry name" value="AAT_like"/>
    <property type="match status" value="1"/>
</dbReference>
<keyword evidence="7 11" id="KW-0808">Transferase</keyword>
<evidence type="ECO:0000256" key="5">
    <source>
        <dbReference type="ARBA" id="ARBA00022490"/>
    </source>
</evidence>
<comment type="cofactor">
    <cofactor evidence="1">
        <name>pyridoxal 5'-phosphate</name>
        <dbReference type="ChEBI" id="CHEBI:597326"/>
    </cofactor>
</comment>
<dbReference type="PANTHER" id="PTHR46383">
    <property type="entry name" value="ASPARTATE AMINOTRANSFERASE"/>
    <property type="match status" value="1"/>
</dbReference>
<evidence type="ECO:0000259" key="10">
    <source>
        <dbReference type="Pfam" id="PF00155"/>
    </source>
</evidence>
<evidence type="ECO:0000256" key="1">
    <source>
        <dbReference type="ARBA" id="ARBA00001933"/>
    </source>
</evidence>
<dbReference type="GO" id="GO:0030170">
    <property type="term" value="F:pyridoxal phosphate binding"/>
    <property type="evidence" value="ECO:0007669"/>
    <property type="project" value="InterPro"/>
</dbReference>
<name>A0A4R2BK52_9HYPH</name>
<dbReference type="Gene3D" id="3.90.1150.10">
    <property type="entry name" value="Aspartate Aminotransferase, domain 1"/>
    <property type="match status" value="1"/>
</dbReference>
<comment type="similarity">
    <text evidence="2">Belongs to the class-I pyridoxal-phosphate-dependent aminotransferase family.</text>
</comment>
<dbReference type="InterPro" id="IPR050596">
    <property type="entry name" value="AspAT/PAT-like"/>
</dbReference>
<dbReference type="GO" id="GO:0004069">
    <property type="term" value="F:L-aspartate:2-oxoglutarate aminotransferase activity"/>
    <property type="evidence" value="ECO:0007669"/>
    <property type="project" value="UniProtKB-EC"/>
</dbReference>
<feature type="domain" description="Aminotransferase class I/classII large" evidence="10">
    <location>
        <begin position="50"/>
        <end position="408"/>
    </location>
</feature>
<dbReference type="InterPro" id="IPR015422">
    <property type="entry name" value="PyrdxlP-dep_Trfase_small"/>
</dbReference>
<dbReference type="GO" id="GO:0006520">
    <property type="term" value="P:amino acid metabolic process"/>
    <property type="evidence" value="ECO:0007669"/>
    <property type="project" value="InterPro"/>
</dbReference>
<evidence type="ECO:0000256" key="6">
    <source>
        <dbReference type="ARBA" id="ARBA00022576"/>
    </source>
</evidence>
<dbReference type="AlphaFoldDB" id="A0A4R2BK52"/>
<reference evidence="11 12" key="1">
    <citation type="submission" date="2019-03" db="EMBL/GenBank/DDBJ databases">
        <title>Genomic Encyclopedia of Type Strains, Phase IV (KMG-V): Genome sequencing to study the core and pangenomes of soil and plant-associated prokaryotes.</title>
        <authorList>
            <person name="Whitman W."/>
        </authorList>
    </citation>
    <scope>NUCLEOTIDE SEQUENCE [LARGE SCALE GENOMIC DNA]</scope>
    <source>
        <strain evidence="11 12">23C40</strain>
    </source>
</reference>
<proteinExistence type="inferred from homology"/>
<evidence type="ECO:0000256" key="2">
    <source>
        <dbReference type="ARBA" id="ARBA00007441"/>
    </source>
</evidence>
<evidence type="ECO:0000313" key="11">
    <source>
        <dbReference type="EMBL" id="TCN27033.1"/>
    </source>
</evidence>
<dbReference type="SUPFAM" id="SSF53383">
    <property type="entry name" value="PLP-dependent transferases"/>
    <property type="match status" value="1"/>
</dbReference>
<dbReference type="EMBL" id="SLVU01000016">
    <property type="protein sequence ID" value="TCN27033.1"/>
    <property type="molecule type" value="Genomic_DNA"/>
</dbReference>
<organism evidence="11 12">
    <name type="scientific">Sinorhizobium americanum</name>
    <dbReference type="NCBI Taxonomy" id="194963"/>
    <lineage>
        <taxon>Bacteria</taxon>
        <taxon>Pseudomonadati</taxon>
        <taxon>Pseudomonadota</taxon>
        <taxon>Alphaproteobacteria</taxon>
        <taxon>Hyphomicrobiales</taxon>
        <taxon>Rhizobiaceae</taxon>
        <taxon>Sinorhizobium/Ensifer group</taxon>
        <taxon>Sinorhizobium</taxon>
    </lineage>
</organism>
<dbReference type="Pfam" id="PF00155">
    <property type="entry name" value="Aminotran_1_2"/>
    <property type="match status" value="1"/>
</dbReference>
<dbReference type="Gene3D" id="3.40.640.10">
    <property type="entry name" value="Type I PLP-dependent aspartate aminotransferase-like (Major domain)"/>
    <property type="match status" value="1"/>
</dbReference>
<keyword evidence="8" id="KW-0663">Pyridoxal phosphate</keyword>
<keyword evidence="5" id="KW-0963">Cytoplasm</keyword>
<protein>
    <recommendedName>
        <fullName evidence="4">aspartate transaminase</fullName>
        <ecNumber evidence="4">2.6.1.1</ecNumber>
    </recommendedName>
</protein>
<sequence>MRVPIEGASANSTINFEDAHMLAQRTAMFESSATATARAAAKAAADQGREIVDLTVGEICSDLAPTIRAGAIDAIRQGVNRYTDPIGMMELREALAGKISGNTGQVWRADEVAVTTGAKQALFNVAMVLLNPGDEVIVPAPYWTTFPAQVLIAGGTPVHVDTRANGYVPRIEDIEAAITDRSRAIVVNTPNNPTGTVYDAETLAGIGKLAIERGLWIIFDECYGDFIHVDEAHHPIVSILPEVRPRTLIVNAFSKSLALAGWRIGYLAGPKEVICAVKALQSHTTSNPNVIAQHAVLAHLLNGEGNFESQLRGQLTCARQVGLSVLSSLTCIPVPKAMGGFYFYLDVSGLLRRPTLREAGKTADDVVRVLLMKGGVAAVSGTAFGDPVGLRLSYGVPPEKLEAGITRLVEALNAWE</sequence>
<evidence type="ECO:0000256" key="8">
    <source>
        <dbReference type="ARBA" id="ARBA00022898"/>
    </source>
</evidence>
<comment type="subunit">
    <text evidence="3">Homodimer.</text>
</comment>
<dbReference type="FunFam" id="3.40.640.10:FF:000033">
    <property type="entry name" value="Aspartate aminotransferase"/>
    <property type="match status" value="1"/>
</dbReference>
<evidence type="ECO:0000256" key="4">
    <source>
        <dbReference type="ARBA" id="ARBA00012753"/>
    </source>
</evidence>
<accession>A0A4R2BK52</accession>
<dbReference type="InterPro" id="IPR015424">
    <property type="entry name" value="PyrdxlP-dep_Trfase"/>
</dbReference>
<dbReference type="PANTHER" id="PTHR46383:SF1">
    <property type="entry name" value="ASPARTATE AMINOTRANSFERASE"/>
    <property type="match status" value="1"/>
</dbReference>
<comment type="catalytic activity">
    <reaction evidence="9">
        <text>L-aspartate + 2-oxoglutarate = oxaloacetate + L-glutamate</text>
        <dbReference type="Rhea" id="RHEA:21824"/>
        <dbReference type="ChEBI" id="CHEBI:16452"/>
        <dbReference type="ChEBI" id="CHEBI:16810"/>
        <dbReference type="ChEBI" id="CHEBI:29985"/>
        <dbReference type="ChEBI" id="CHEBI:29991"/>
        <dbReference type="EC" id="2.6.1.1"/>
    </reaction>
</comment>
<dbReference type="EC" id="2.6.1.1" evidence="4"/>
<keyword evidence="6 11" id="KW-0032">Aminotransferase</keyword>
<evidence type="ECO:0000256" key="3">
    <source>
        <dbReference type="ARBA" id="ARBA00011738"/>
    </source>
</evidence>
<evidence type="ECO:0000256" key="9">
    <source>
        <dbReference type="ARBA" id="ARBA00049185"/>
    </source>
</evidence>
<dbReference type="Proteomes" id="UP000295043">
    <property type="component" value="Unassembled WGS sequence"/>
</dbReference>
<comment type="caution">
    <text evidence="11">The sequence shown here is derived from an EMBL/GenBank/DDBJ whole genome shotgun (WGS) entry which is preliminary data.</text>
</comment>
<dbReference type="InterPro" id="IPR015421">
    <property type="entry name" value="PyrdxlP-dep_Trfase_major"/>
</dbReference>
<dbReference type="InterPro" id="IPR004839">
    <property type="entry name" value="Aminotransferase_I/II_large"/>
</dbReference>